<proteinExistence type="inferred from homology"/>
<dbReference type="Proteomes" id="UP000829685">
    <property type="component" value="Unassembled WGS sequence"/>
</dbReference>
<dbReference type="Gene3D" id="3.40.630.10">
    <property type="entry name" value="Zn peptidases"/>
    <property type="match status" value="1"/>
</dbReference>
<keyword evidence="3" id="KW-0121">Carboxypeptidase</keyword>
<gene>
    <name evidence="13" type="ORF">JX265_000394</name>
</gene>
<keyword evidence="6 11" id="KW-0732">Signal</keyword>
<evidence type="ECO:0000256" key="1">
    <source>
        <dbReference type="ARBA" id="ARBA00001947"/>
    </source>
</evidence>
<feature type="active site" description="Proton donor/acceptor" evidence="10">
    <location>
        <position position="390"/>
    </location>
</feature>
<dbReference type="InterPro" id="IPR057246">
    <property type="entry name" value="CARBOXYPEPT_ZN_1"/>
</dbReference>
<feature type="chain" id="PRO_5040152960" description="Peptidase M14 domain-containing protein" evidence="11">
    <location>
        <begin position="25"/>
        <end position="422"/>
    </location>
</feature>
<dbReference type="SMART" id="SM00631">
    <property type="entry name" value="Zn_pept"/>
    <property type="match status" value="1"/>
</dbReference>
<dbReference type="SUPFAM" id="SSF53187">
    <property type="entry name" value="Zn-dependent exopeptidases"/>
    <property type="match status" value="1"/>
</dbReference>
<keyword evidence="9" id="KW-0482">Metalloprotease</keyword>
<organism evidence="13 14">
    <name type="scientific">Neoarthrinium moseri</name>
    <dbReference type="NCBI Taxonomy" id="1658444"/>
    <lineage>
        <taxon>Eukaryota</taxon>
        <taxon>Fungi</taxon>
        <taxon>Dikarya</taxon>
        <taxon>Ascomycota</taxon>
        <taxon>Pezizomycotina</taxon>
        <taxon>Sordariomycetes</taxon>
        <taxon>Xylariomycetidae</taxon>
        <taxon>Amphisphaeriales</taxon>
        <taxon>Apiosporaceae</taxon>
        <taxon>Neoarthrinium</taxon>
    </lineage>
</organism>
<keyword evidence="7" id="KW-0378">Hydrolase</keyword>
<comment type="caution">
    <text evidence="13">The sequence shown here is derived from an EMBL/GenBank/DDBJ whole genome shotgun (WGS) entry which is preliminary data.</text>
</comment>
<keyword evidence="4" id="KW-0645">Protease</keyword>
<dbReference type="GO" id="GO:0004181">
    <property type="term" value="F:metallocarboxypeptidase activity"/>
    <property type="evidence" value="ECO:0007669"/>
    <property type="project" value="InterPro"/>
</dbReference>
<dbReference type="FunFam" id="3.40.630.10:FF:000084">
    <property type="entry name" value="Carboxypeptidase B2"/>
    <property type="match status" value="1"/>
</dbReference>
<dbReference type="PROSITE" id="PS00132">
    <property type="entry name" value="CARBOXYPEPT_ZN_1"/>
    <property type="match status" value="1"/>
</dbReference>
<keyword evidence="14" id="KW-1185">Reference proteome</keyword>
<evidence type="ECO:0000313" key="14">
    <source>
        <dbReference type="Proteomes" id="UP000829685"/>
    </source>
</evidence>
<evidence type="ECO:0000256" key="8">
    <source>
        <dbReference type="ARBA" id="ARBA00022833"/>
    </source>
</evidence>
<dbReference type="InterPro" id="IPR000834">
    <property type="entry name" value="Peptidase_M14"/>
</dbReference>
<comment type="similarity">
    <text evidence="2 10">Belongs to the peptidase M14 family.</text>
</comment>
<evidence type="ECO:0000259" key="12">
    <source>
        <dbReference type="PROSITE" id="PS52035"/>
    </source>
</evidence>
<evidence type="ECO:0000256" key="10">
    <source>
        <dbReference type="PROSITE-ProRule" id="PRU01379"/>
    </source>
</evidence>
<dbReference type="SUPFAM" id="SSF54897">
    <property type="entry name" value="Protease propeptides/inhibitors"/>
    <property type="match status" value="1"/>
</dbReference>
<keyword evidence="5" id="KW-0479">Metal-binding</keyword>
<evidence type="ECO:0000256" key="2">
    <source>
        <dbReference type="ARBA" id="ARBA00005988"/>
    </source>
</evidence>
<accession>A0A9Q0AUV6</accession>
<reference evidence="13" key="1">
    <citation type="submission" date="2021-03" db="EMBL/GenBank/DDBJ databases">
        <title>Revisited historic fungal species revealed as producer of novel bioactive compounds through whole genome sequencing and comparative genomics.</title>
        <authorList>
            <person name="Vignolle G.A."/>
            <person name="Hochenegger N."/>
            <person name="Mach R.L."/>
            <person name="Mach-Aigner A.R."/>
            <person name="Javad Rahimi M."/>
            <person name="Salim K.A."/>
            <person name="Chan C.M."/>
            <person name="Lim L.B.L."/>
            <person name="Cai F."/>
            <person name="Druzhinina I.S."/>
            <person name="U'Ren J.M."/>
            <person name="Derntl C."/>
        </authorList>
    </citation>
    <scope>NUCLEOTIDE SEQUENCE</scope>
    <source>
        <strain evidence="13">TUCIM 5799</strain>
    </source>
</reference>
<protein>
    <recommendedName>
        <fullName evidence="12">Peptidase M14 domain-containing protein</fullName>
    </recommendedName>
</protein>
<evidence type="ECO:0000256" key="6">
    <source>
        <dbReference type="ARBA" id="ARBA00022729"/>
    </source>
</evidence>
<sequence length="422" mass="45731">MKYLNIALSAASLASAVVLPEADAGKVNYDGYKLVHVETSDDGRSSIFSTASTLADTITLQGCDHGEHVDFAVPAHEFDAFNALGLNATVVEEDLGAAIAAEGPLVPFEAPEAAALPSATWFNAYHSYADHLSFLKSVQAAFPSNSEIFTVGQTYEKRDITGIHLWGSGGKDSKPVVYYHATVHAREWIATMVAEYLLYQLVSGYSNGTTSTFLDNFDFYIIPVVNPDGFVYSQQSTRLWRKNRQVRSGISAVGTDINRNWPNHWDTPGGASTTPSAEDYKGEAACDTPECKVLTTFSNKIAAKNGIRWYIDFHSYAKDILLPYGYSCSARVANLAAQQSLANSMKTTIAQAYGTQFTAGPICSTIYQATGGSTDYLTDTTKVTYAWAIELRGTSFVLPADQIVPSGIEIWNGVKAILPKLV</sequence>
<dbReference type="PRINTS" id="PR00765">
    <property type="entry name" value="CRBOXYPTASEA"/>
</dbReference>
<evidence type="ECO:0000313" key="13">
    <source>
        <dbReference type="EMBL" id="KAI1881568.1"/>
    </source>
</evidence>
<comment type="cofactor">
    <cofactor evidence="1">
        <name>Zn(2+)</name>
        <dbReference type="ChEBI" id="CHEBI:29105"/>
    </cofactor>
</comment>
<dbReference type="GO" id="GO:0008270">
    <property type="term" value="F:zinc ion binding"/>
    <property type="evidence" value="ECO:0007669"/>
    <property type="project" value="InterPro"/>
</dbReference>
<feature type="signal peptide" evidence="11">
    <location>
        <begin position="1"/>
        <end position="24"/>
    </location>
</feature>
<dbReference type="OrthoDB" id="3626597at2759"/>
<dbReference type="PROSITE" id="PS52035">
    <property type="entry name" value="PEPTIDASE_M14"/>
    <property type="match status" value="1"/>
</dbReference>
<evidence type="ECO:0000256" key="4">
    <source>
        <dbReference type="ARBA" id="ARBA00022670"/>
    </source>
</evidence>
<evidence type="ECO:0000256" key="11">
    <source>
        <dbReference type="SAM" id="SignalP"/>
    </source>
</evidence>
<dbReference type="PANTHER" id="PTHR11705:SF143">
    <property type="entry name" value="SLL0236 PROTEIN"/>
    <property type="match status" value="1"/>
</dbReference>
<dbReference type="PANTHER" id="PTHR11705">
    <property type="entry name" value="PROTEASE FAMILY M14 CARBOXYPEPTIDASE A,B"/>
    <property type="match status" value="1"/>
</dbReference>
<feature type="domain" description="Peptidase M14" evidence="12">
    <location>
        <begin position="124"/>
        <end position="421"/>
    </location>
</feature>
<keyword evidence="8" id="KW-0862">Zinc</keyword>
<dbReference type="AlphaFoldDB" id="A0A9Q0AUV6"/>
<evidence type="ECO:0000256" key="3">
    <source>
        <dbReference type="ARBA" id="ARBA00022645"/>
    </source>
</evidence>
<evidence type="ECO:0000256" key="7">
    <source>
        <dbReference type="ARBA" id="ARBA00022801"/>
    </source>
</evidence>
<name>A0A9Q0AUV6_9PEZI</name>
<dbReference type="EMBL" id="JAFIMR010000001">
    <property type="protein sequence ID" value="KAI1881568.1"/>
    <property type="molecule type" value="Genomic_DNA"/>
</dbReference>
<dbReference type="CDD" id="cd03860">
    <property type="entry name" value="M14_CP_A-B_like"/>
    <property type="match status" value="1"/>
</dbReference>
<evidence type="ECO:0000256" key="9">
    <source>
        <dbReference type="ARBA" id="ARBA00023049"/>
    </source>
</evidence>
<evidence type="ECO:0000256" key="5">
    <source>
        <dbReference type="ARBA" id="ARBA00022723"/>
    </source>
</evidence>
<dbReference type="GO" id="GO:0006508">
    <property type="term" value="P:proteolysis"/>
    <property type="evidence" value="ECO:0007669"/>
    <property type="project" value="UniProtKB-KW"/>
</dbReference>
<dbReference type="Pfam" id="PF00246">
    <property type="entry name" value="Peptidase_M14"/>
    <property type="match status" value="1"/>
</dbReference>